<comment type="subcellular location">
    <subcellularLocation>
        <location evidence="1">Membrane</location>
        <topology evidence="1">Multi-pass membrane protein</topology>
    </subcellularLocation>
</comment>
<dbReference type="InterPro" id="IPR001958">
    <property type="entry name" value="Tet-R_TetA/multi-R_MdtG-like"/>
</dbReference>
<dbReference type="EMBL" id="JBHLTN010000007">
    <property type="protein sequence ID" value="MFC0591959.1"/>
    <property type="molecule type" value="Genomic_DNA"/>
</dbReference>
<proteinExistence type="predicted"/>
<keyword evidence="3 5" id="KW-1133">Transmembrane helix</keyword>
<feature type="transmembrane region" description="Helical" evidence="5">
    <location>
        <begin position="105"/>
        <end position="123"/>
    </location>
</feature>
<feature type="domain" description="Major facilitator superfamily (MFS) profile" evidence="6">
    <location>
        <begin position="1"/>
        <end position="402"/>
    </location>
</feature>
<dbReference type="RefSeq" id="WP_377480618.1">
    <property type="nucleotide sequence ID" value="NZ_JBHLTN010000007.1"/>
</dbReference>
<sequence>MTEPEPDPHPARPALSGRELLRLVAAQICEHSAMTGARLAAPLLALKLGYSAAAVGVLLALYSLSAVFLALPAGRLADRKGLHLPLALSVAGAVLGAALAALWPVFGVLCVSALLLGASANTMQIALQRHVGRSAQDAGERKRAFSWIAIAPAAANFVGPLLAGLVIDHAGSQPGDLGAYRLAFALMAVLPLACWWLLRRAPEAPQAPAAPASPSVWDLLGQPAMRRVLVANWLQSVAWDAHTFVLPLLGHARNLEASVIGALMGAFAIAATVLRMALPWLARRFAEWQVIYVATLLAAVALLAYPWTRGPWGMGLCSALLGLTLGAVQPMVLSLLHEVAPPARQGEAMALRSLTMNASSFAMPLLFGSIGAVTGPAGLFWIVAGVLGLGARTVPGLRKLGSAKG</sequence>
<dbReference type="Proteomes" id="UP001589834">
    <property type="component" value="Unassembled WGS sequence"/>
</dbReference>
<feature type="transmembrane region" description="Helical" evidence="5">
    <location>
        <begin position="313"/>
        <end position="333"/>
    </location>
</feature>
<dbReference type="Gene3D" id="1.20.1250.20">
    <property type="entry name" value="MFS general substrate transporter like domains"/>
    <property type="match status" value="1"/>
</dbReference>
<feature type="transmembrane region" description="Helical" evidence="5">
    <location>
        <begin position="82"/>
        <end position="99"/>
    </location>
</feature>
<organism evidence="7 8">
    <name type="scientific">Ottowia pentelensis</name>
    <dbReference type="NCBI Taxonomy" id="511108"/>
    <lineage>
        <taxon>Bacteria</taxon>
        <taxon>Pseudomonadati</taxon>
        <taxon>Pseudomonadota</taxon>
        <taxon>Betaproteobacteria</taxon>
        <taxon>Burkholderiales</taxon>
        <taxon>Comamonadaceae</taxon>
        <taxon>Ottowia</taxon>
    </lineage>
</organism>
<evidence type="ECO:0000256" key="1">
    <source>
        <dbReference type="ARBA" id="ARBA00004141"/>
    </source>
</evidence>
<protein>
    <submittedName>
        <fullName evidence="7">MFS transporter</fullName>
    </submittedName>
</protein>
<dbReference type="InterPro" id="IPR036259">
    <property type="entry name" value="MFS_trans_sf"/>
</dbReference>
<dbReference type="SUPFAM" id="SSF103473">
    <property type="entry name" value="MFS general substrate transporter"/>
    <property type="match status" value="1"/>
</dbReference>
<feature type="transmembrane region" description="Helical" evidence="5">
    <location>
        <begin position="179"/>
        <end position="198"/>
    </location>
</feature>
<dbReference type="PANTHER" id="PTHR23526:SF4">
    <property type="entry name" value="INTEGRAL MEMBRANE TRANSPORT PROTEIN"/>
    <property type="match status" value="1"/>
</dbReference>
<feature type="transmembrane region" description="Helical" evidence="5">
    <location>
        <begin position="144"/>
        <end position="167"/>
    </location>
</feature>
<evidence type="ECO:0000256" key="2">
    <source>
        <dbReference type="ARBA" id="ARBA00022692"/>
    </source>
</evidence>
<dbReference type="InterPro" id="IPR011701">
    <property type="entry name" value="MFS"/>
</dbReference>
<name>A0ABV6PQ36_9BURK</name>
<feature type="transmembrane region" description="Helical" evidence="5">
    <location>
        <begin position="255"/>
        <end position="278"/>
    </location>
</feature>
<evidence type="ECO:0000259" key="6">
    <source>
        <dbReference type="PROSITE" id="PS50850"/>
    </source>
</evidence>
<evidence type="ECO:0000256" key="5">
    <source>
        <dbReference type="SAM" id="Phobius"/>
    </source>
</evidence>
<evidence type="ECO:0000256" key="4">
    <source>
        <dbReference type="ARBA" id="ARBA00023136"/>
    </source>
</evidence>
<evidence type="ECO:0000313" key="8">
    <source>
        <dbReference type="Proteomes" id="UP001589834"/>
    </source>
</evidence>
<evidence type="ECO:0000256" key="3">
    <source>
        <dbReference type="ARBA" id="ARBA00022989"/>
    </source>
</evidence>
<dbReference type="Pfam" id="PF07690">
    <property type="entry name" value="MFS_1"/>
    <property type="match status" value="1"/>
</dbReference>
<evidence type="ECO:0000313" key="7">
    <source>
        <dbReference type="EMBL" id="MFC0591959.1"/>
    </source>
</evidence>
<feature type="transmembrane region" description="Helical" evidence="5">
    <location>
        <begin position="48"/>
        <end position="70"/>
    </location>
</feature>
<dbReference type="PRINTS" id="PR01035">
    <property type="entry name" value="TCRTETA"/>
</dbReference>
<keyword evidence="4 5" id="KW-0472">Membrane</keyword>
<dbReference type="InterPro" id="IPR020846">
    <property type="entry name" value="MFS_dom"/>
</dbReference>
<dbReference type="PROSITE" id="PS50850">
    <property type="entry name" value="MFS"/>
    <property type="match status" value="1"/>
</dbReference>
<reference evidence="7 8" key="1">
    <citation type="submission" date="2024-09" db="EMBL/GenBank/DDBJ databases">
        <authorList>
            <person name="Sun Q."/>
            <person name="Mori K."/>
        </authorList>
    </citation>
    <scope>NUCLEOTIDE SEQUENCE [LARGE SCALE GENOMIC DNA]</scope>
    <source>
        <strain evidence="7 8">NCAIM B.02336</strain>
    </source>
</reference>
<gene>
    <name evidence="7" type="ORF">ACFFGG_05250</name>
</gene>
<dbReference type="InterPro" id="IPR052528">
    <property type="entry name" value="Sugar_transport-like"/>
</dbReference>
<keyword evidence="2 5" id="KW-0812">Transmembrane</keyword>
<dbReference type="PANTHER" id="PTHR23526">
    <property type="entry name" value="INTEGRAL MEMBRANE TRANSPORT PROTEIN-RELATED"/>
    <property type="match status" value="1"/>
</dbReference>
<keyword evidence="8" id="KW-1185">Reference proteome</keyword>
<accession>A0ABV6PQ36</accession>
<feature type="transmembrane region" description="Helical" evidence="5">
    <location>
        <begin position="290"/>
        <end position="307"/>
    </location>
</feature>
<comment type="caution">
    <text evidence="7">The sequence shown here is derived from an EMBL/GenBank/DDBJ whole genome shotgun (WGS) entry which is preliminary data.</text>
</comment>